<feature type="domain" description="DUF753" evidence="2">
    <location>
        <begin position="270"/>
        <end position="342"/>
    </location>
</feature>
<reference evidence="3 4" key="1">
    <citation type="submission" date="2024-05" db="EMBL/GenBank/DDBJ databases">
        <title>Culex pipiens pipiens assembly and annotation.</title>
        <authorList>
            <person name="Alout H."/>
            <person name="Durand T."/>
        </authorList>
    </citation>
    <scope>NUCLEOTIDE SEQUENCE [LARGE SCALE GENOMIC DNA]</scope>
    <source>
        <strain evidence="3">HA-2024</strain>
        <tissue evidence="3">Whole body</tissue>
    </source>
</reference>
<feature type="domain" description="DUF753" evidence="2">
    <location>
        <begin position="1501"/>
        <end position="1572"/>
    </location>
</feature>
<feature type="domain" description="DUF753" evidence="2">
    <location>
        <begin position="559"/>
        <end position="629"/>
    </location>
</feature>
<feature type="domain" description="DUF753" evidence="2">
    <location>
        <begin position="1326"/>
        <end position="1401"/>
    </location>
</feature>
<dbReference type="InterPro" id="IPR008472">
    <property type="entry name" value="DUF753"/>
</dbReference>
<evidence type="ECO:0000313" key="4">
    <source>
        <dbReference type="Proteomes" id="UP001562425"/>
    </source>
</evidence>
<dbReference type="Proteomes" id="UP001562425">
    <property type="component" value="Unassembled WGS sequence"/>
</dbReference>
<evidence type="ECO:0000256" key="1">
    <source>
        <dbReference type="SAM" id="SignalP"/>
    </source>
</evidence>
<feature type="domain" description="DUF753" evidence="2">
    <location>
        <begin position="1658"/>
        <end position="1727"/>
    </location>
</feature>
<comment type="caution">
    <text evidence="3">The sequence shown here is derived from an EMBL/GenBank/DDBJ whole genome shotgun (WGS) entry which is preliminary data.</text>
</comment>
<dbReference type="PANTHER" id="PTHR21721">
    <property type="entry name" value="GH09876P-RELATED"/>
    <property type="match status" value="1"/>
</dbReference>
<feature type="domain" description="DUF753" evidence="2">
    <location>
        <begin position="1162"/>
        <end position="1236"/>
    </location>
</feature>
<feature type="domain" description="DUF753" evidence="2">
    <location>
        <begin position="476"/>
        <end position="547"/>
    </location>
</feature>
<feature type="domain" description="DUF753" evidence="2">
    <location>
        <begin position="187"/>
        <end position="260"/>
    </location>
</feature>
<feature type="domain" description="DUF753" evidence="2">
    <location>
        <begin position="1079"/>
        <end position="1152"/>
    </location>
</feature>
<keyword evidence="1" id="KW-0732">Signal</keyword>
<gene>
    <name evidence="3" type="ORF">pipiens_006513</name>
</gene>
<keyword evidence="4" id="KW-1185">Reference proteome</keyword>
<feature type="domain" description="DUF753" evidence="2">
    <location>
        <begin position="354"/>
        <end position="424"/>
    </location>
</feature>
<feature type="domain" description="DUF753" evidence="2">
    <location>
        <begin position="998"/>
        <end position="1068"/>
    </location>
</feature>
<evidence type="ECO:0000259" key="2">
    <source>
        <dbReference type="Pfam" id="PF05444"/>
    </source>
</evidence>
<evidence type="ECO:0000313" key="3">
    <source>
        <dbReference type="EMBL" id="KAL1401554.1"/>
    </source>
</evidence>
<feature type="domain" description="DUF753" evidence="2">
    <location>
        <begin position="712"/>
        <end position="786"/>
    </location>
</feature>
<feature type="domain" description="DUF753" evidence="2">
    <location>
        <begin position="796"/>
        <end position="865"/>
    </location>
</feature>
<dbReference type="Pfam" id="PF05444">
    <property type="entry name" value="DUF753"/>
    <property type="match status" value="16"/>
</dbReference>
<name>A0ABD1DQ43_CULPP</name>
<protein>
    <recommendedName>
        <fullName evidence="2">DUF753 domain-containing protein</fullName>
    </recommendedName>
</protein>
<feature type="domain" description="DUF753" evidence="2">
    <location>
        <begin position="1248"/>
        <end position="1320"/>
    </location>
</feature>
<feature type="chain" id="PRO_5044845218" description="DUF753 domain-containing protein" evidence="1">
    <location>
        <begin position="24"/>
        <end position="1833"/>
    </location>
</feature>
<feature type="domain" description="DUF753" evidence="2">
    <location>
        <begin position="1584"/>
        <end position="1653"/>
    </location>
</feature>
<proteinExistence type="predicted"/>
<sequence>MAFIVKFHLHFLWLLLLVVSVIGQNLPKFCRSCPSPDTSNCNYDNIGAFECQNNTDSCYVRNLNGQIDRGCLQEISIDSDRQRCQDPSDLSCLECSAMSCNSALWPTCHVCQESTDPTCRGEQSGVGSFCERYNAQGSCFERIVNGSVERGCRSDMVEDPCDGNEHCRVFEGSASNGHAVREFQVTRCVQCRADDLDVDRSCLSGSKGLTSCVGPSDGRCYSRILDGGILERGCQGNLTLDEVQRCNGTMCGICIGDGCNSGIFPEDRLRCNECNSGNTSDCNIELTDASKSVICKIYTEDNMCYSAISSNQTFERGCLSDVSNSSCIEDDNCIQCVGNNCNSISEQSILNYPKCLRCTSDEDGCTEGNITESKCDHQNDSCFMRIKDSVLERNCLSTLSPTDRTKCTTADDKSCVVCPSRGCNSQRWPTCHHVYSVQLMKRIPMEAACWEHKFRKAVRIAQTVDVSLGSTMNRLECYQCKGQDCGKESTQNTTSAICRIFKSDNKCYSGISEQGVFERGCQNDLINGSSPCSGLENCILCTGSKCNTVSETQLKAHPKCLRCTSSNQNCVGGLLNATSCDQLNDSCFTRVKDGILERNCLSTLKDTDFVKCNSTEDQSCQICSGPGCNNLEWPKCHQCSASDCSSDQPASKSQFCPKFNLHQCFEKLEAINVTRGCANVLIEDPCKDSLECKLCDTASCNNRSASTLVTTQRCLQCNSTEDSDGICLEGRMQEAPCRTESGQQCYSRVDDDGVLHRGCRGDLTANEIAACSGVSNCTICTGTGCNGNVFPPNRLRCHRCNSLLDKKCSNQLTGNATSAYCEVYSPYDSCYTRIRNDILERGCQSDLENSACIILDKKHCQTCEATIVPACAKFRFKFWKIHSVNARWRSSVAMDYRCRMLWMLLGVLLIHQTGAQFNMQLCLSCAGGETSCNDERIGAFSCPNASDHCYVRNINGRIDRGCLQNLTNEAERSPCLNEADSSCLTCSGLVCNRAVWPTCHVCQESTDDATCRDDQSGVGAFCGRFSEESGCFERIVNGRVERGCRSDLGEDPCDGNEHCRVCEGSDCNRDAAREFQVTKCVQCKADGTDEDGSCLSGSKAPTNCGGPSDEKCYSRILPGGILERGCQASLTQDEVQNCNGTKCNICQGDGCNRGIFPVDRLTCNQCKSNNSTDCGLGLADESKSVVCKIYKEHNRCYSRFGPDDHFERGCEADMGLQANACDNVRDCMVCAGKNCNTIAAAQLEQLPKCQWCSSADDHNCDEGSVTPTICGDHLEDACFTRIENGVLERNCLSTLGEAEKAKCDDPADTSCHKCSGQGCNQQEWLKCYQCDSATDKSCSAEQRDNHHSAYCRHQHDEDHCYTRIVDNILERGCQSDLGEDVDACDDLDDMHCEVCDDASCNGISQTSLLFTETSAQRSCIKCTTSTFACMLGTKAPDPCSVPDDLCTVRIVEGFFGNGVTTRGCLGDIEDPAERARCEDPGDFSCVTCGDGDACNNQVWRSCHMCSEVLNETCAGEQQMILDAQYCGNYREPNLCYERFVDGRVERGCEADLGEEACDGNKECLVCDRDACNKDDSVTFKGSLCHQCDSLSDPDCAAGATDPTHCGQEDVCITRVVDGVLERGCLSKLNEEDHRKCENPEDDSCLICDTESCNTVQWLQCHQCNGTSTCNEQQQDSERKFCRNYVTDNRCYERIEDHMVTRGCEADLVEDACETSLECRSCGTDLCNKDAAHELHTRQRCQQCNTLDDVDGTCLLGVAPTKPLERGCQSDLGKATNACDKLDNKRCRLCDGANCNAISPDELNNFASKLAFDSKLVALMSAVMFMVVYGVDIS</sequence>
<feature type="signal peptide" evidence="1">
    <location>
        <begin position="1"/>
        <end position="23"/>
    </location>
</feature>
<feature type="domain" description="DUF753" evidence="2">
    <location>
        <begin position="107"/>
        <end position="176"/>
    </location>
</feature>
<organism evidence="3 4">
    <name type="scientific">Culex pipiens pipiens</name>
    <name type="common">Northern house mosquito</name>
    <dbReference type="NCBI Taxonomy" id="38569"/>
    <lineage>
        <taxon>Eukaryota</taxon>
        <taxon>Metazoa</taxon>
        <taxon>Ecdysozoa</taxon>
        <taxon>Arthropoda</taxon>
        <taxon>Hexapoda</taxon>
        <taxon>Insecta</taxon>
        <taxon>Pterygota</taxon>
        <taxon>Neoptera</taxon>
        <taxon>Endopterygota</taxon>
        <taxon>Diptera</taxon>
        <taxon>Nematocera</taxon>
        <taxon>Culicoidea</taxon>
        <taxon>Culicidae</taxon>
        <taxon>Culicinae</taxon>
        <taxon>Culicini</taxon>
        <taxon>Culex</taxon>
        <taxon>Culex</taxon>
    </lineage>
</organism>
<accession>A0ABD1DQ43</accession>
<dbReference type="EMBL" id="JBEHCU010004578">
    <property type="protein sequence ID" value="KAL1401554.1"/>
    <property type="molecule type" value="Genomic_DNA"/>
</dbReference>